<dbReference type="InterPro" id="IPR051313">
    <property type="entry name" value="Bact_iron-sidero_bind"/>
</dbReference>
<dbReference type="PROSITE" id="PS50983">
    <property type="entry name" value="FE_B12_PBP"/>
    <property type="match status" value="1"/>
</dbReference>
<feature type="signal peptide" evidence="6">
    <location>
        <begin position="1"/>
        <end position="17"/>
    </location>
</feature>
<keyword evidence="3" id="KW-0813">Transport</keyword>
<dbReference type="GO" id="GO:0030288">
    <property type="term" value="C:outer membrane-bounded periplasmic space"/>
    <property type="evidence" value="ECO:0007669"/>
    <property type="project" value="TreeGrafter"/>
</dbReference>
<feature type="chain" id="PRO_5038853737" evidence="6">
    <location>
        <begin position="18"/>
        <end position="337"/>
    </location>
</feature>
<evidence type="ECO:0000313" key="9">
    <source>
        <dbReference type="Proteomes" id="UP000553776"/>
    </source>
</evidence>
<dbReference type="PANTHER" id="PTHR30532:SF21">
    <property type="entry name" value="SIDEROPHORE-BINDING LIPOPROTEIN YFIY-RELATED"/>
    <property type="match status" value="1"/>
</dbReference>
<dbReference type="AlphaFoldDB" id="A0A841UBG7"/>
<comment type="subcellular location">
    <subcellularLocation>
        <location evidence="1">Cell envelope</location>
    </subcellularLocation>
</comment>
<dbReference type="EMBL" id="JACJVR010000119">
    <property type="protein sequence ID" value="MBB6695260.1"/>
    <property type="molecule type" value="Genomic_DNA"/>
</dbReference>
<evidence type="ECO:0000256" key="5">
    <source>
        <dbReference type="SAM" id="MobiDB-lite"/>
    </source>
</evidence>
<feature type="domain" description="Fe/B12 periplasmic-binding" evidence="7">
    <location>
        <begin position="74"/>
        <end position="337"/>
    </location>
</feature>
<accession>A0A841UBG7</accession>
<keyword evidence="4 6" id="KW-0732">Signal</keyword>
<evidence type="ECO:0000256" key="4">
    <source>
        <dbReference type="ARBA" id="ARBA00022729"/>
    </source>
</evidence>
<dbReference type="SUPFAM" id="SSF53807">
    <property type="entry name" value="Helical backbone' metal receptor"/>
    <property type="match status" value="1"/>
</dbReference>
<feature type="compositionally biased region" description="Low complexity" evidence="5">
    <location>
        <begin position="24"/>
        <end position="52"/>
    </location>
</feature>
<dbReference type="InterPro" id="IPR002491">
    <property type="entry name" value="ABC_transptr_periplasmic_BD"/>
</dbReference>
<feature type="region of interest" description="Disordered" evidence="5">
    <location>
        <begin position="22"/>
        <end position="57"/>
    </location>
</feature>
<dbReference type="CDD" id="cd01146">
    <property type="entry name" value="FhuD"/>
    <property type="match status" value="1"/>
</dbReference>
<evidence type="ECO:0000313" key="8">
    <source>
        <dbReference type="EMBL" id="MBB6695260.1"/>
    </source>
</evidence>
<dbReference type="RefSeq" id="WP_185139214.1">
    <property type="nucleotide sequence ID" value="NZ_JACJVR010000119.1"/>
</dbReference>
<dbReference type="PROSITE" id="PS51257">
    <property type="entry name" value="PROKAR_LIPOPROTEIN"/>
    <property type="match status" value="1"/>
</dbReference>
<evidence type="ECO:0000256" key="1">
    <source>
        <dbReference type="ARBA" id="ARBA00004196"/>
    </source>
</evidence>
<protein>
    <submittedName>
        <fullName evidence="8">Iron-siderophore ABC transporter substrate-binding protein</fullName>
    </submittedName>
</protein>
<name>A0A841UBG7_9BACL</name>
<keyword evidence="9" id="KW-1185">Reference proteome</keyword>
<gene>
    <name evidence="8" type="ORF">H7B90_28080</name>
</gene>
<comment type="similarity">
    <text evidence="2">Belongs to the bacterial solute-binding protein 8 family.</text>
</comment>
<dbReference type="Pfam" id="PF01497">
    <property type="entry name" value="Peripla_BP_2"/>
    <property type="match status" value="1"/>
</dbReference>
<proteinExistence type="inferred from homology"/>
<dbReference type="GO" id="GO:1901678">
    <property type="term" value="P:iron coordination entity transport"/>
    <property type="evidence" value="ECO:0007669"/>
    <property type="project" value="UniProtKB-ARBA"/>
</dbReference>
<evidence type="ECO:0000256" key="3">
    <source>
        <dbReference type="ARBA" id="ARBA00022448"/>
    </source>
</evidence>
<reference evidence="8 9" key="1">
    <citation type="submission" date="2020-08" db="EMBL/GenBank/DDBJ databases">
        <title>Cohnella phylogeny.</title>
        <authorList>
            <person name="Dunlap C."/>
        </authorList>
    </citation>
    <scope>NUCLEOTIDE SEQUENCE [LARGE SCALE GENOMIC DNA]</scope>
    <source>
        <strain evidence="8 9">DSM 25239</strain>
    </source>
</reference>
<dbReference type="Gene3D" id="3.40.50.1980">
    <property type="entry name" value="Nitrogenase molybdenum iron protein domain"/>
    <property type="match status" value="2"/>
</dbReference>
<organism evidence="8 9">
    <name type="scientific">Cohnella xylanilytica</name>
    <dbReference type="NCBI Taxonomy" id="557555"/>
    <lineage>
        <taxon>Bacteria</taxon>
        <taxon>Bacillati</taxon>
        <taxon>Bacillota</taxon>
        <taxon>Bacilli</taxon>
        <taxon>Bacillales</taxon>
        <taxon>Paenibacillaceae</taxon>
        <taxon>Cohnella</taxon>
    </lineage>
</organism>
<evidence type="ECO:0000256" key="2">
    <source>
        <dbReference type="ARBA" id="ARBA00008814"/>
    </source>
</evidence>
<sequence length="337" mass="36632">MKWARGLFVLVLAGALAGCGAGSGNSEPSGASEAAGSPEASGGQASSAAAQESGEKRTIEHAMGSVTLEKPPERIVLLFNGAVDNAVALGVKPAGAVESWEEKPWYEFLRDKMEGVVNLGEETQPNIEAIVSLKPDLIIGAKSRHEKIYPQLSEIAPTLMTENVFDWKSNLKLGAQAMYKEKEAEQLLQEWDRKVAEFKEKTGSALGSKEVSLIRFESDGSARIYITGFAGTIFQELGLARPKSQQVEGKTVINLTSKEQMEQLDGDYIFDITRFTEGDESRQQTKDAWTTHPLWNSLKGVKAGHYYPVDVVTWNLSAGILAAQHLLDDLSKMVGSE</sequence>
<comment type="caution">
    <text evidence="8">The sequence shown here is derived from an EMBL/GenBank/DDBJ whole genome shotgun (WGS) entry which is preliminary data.</text>
</comment>
<dbReference type="PANTHER" id="PTHR30532">
    <property type="entry name" value="IRON III DICITRATE-BINDING PERIPLASMIC PROTEIN"/>
    <property type="match status" value="1"/>
</dbReference>
<evidence type="ECO:0000256" key="6">
    <source>
        <dbReference type="SAM" id="SignalP"/>
    </source>
</evidence>
<dbReference type="Proteomes" id="UP000553776">
    <property type="component" value="Unassembled WGS sequence"/>
</dbReference>
<evidence type="ECO:0000259" key="7">
    <source>
        <dbReference type="PROSITE" id="PS50983"/>
    </source>
</evidence>